<dbReference type="EMBL" id="AP027731">
    <property type="protein sequence ID" value="BDZ44649.1"/>
    <property type="molecule type" value="Genomic_DNA"/>
</dbReference>
<dbReference type="PANTHER" id="PTHR18968">
    <property type="entry name" value="THIAMINE PYROPHOSPHATE ENZYMES"/>
    <property type="match status" value="1"/>
</dbReference>
<reference evidence="5" key="1">
    <citation type="journal article" date="2019" name="Int. J. Syst. Evol. Microbiol.">
        <title>The Global Catalogue of Microorganisms (GCM) 10K type strain sequencing project: providing services to taxonomists for standard genome sequencing and annotation.</title>
        <authorList>
            <consortium name="The Broad Institute Genomics Platform"/>
            <consortium name="The Broad Institute Genome Sequencing Center for Infectious Disease"/>
            <person name="Wu L."/>
            <person name="Ma J."/>
        </authorList>
    </citation>
    <scope>NUCLEOTIDE SEQUENCE [LARGE SCALE GENOMIC DNA]</scope>
    <source>
        <strain evidence="5">NBRC 108725</strain>
    </source>
</reference>
<dbReference type="InterPro" id="IPR029035">
    <property type="entry name" value="DHS-like_NAD/FAD-binding_dom"/>
</dbReference>
<dbReference type="SUPFAM" id="SSF52467">
    <property type="entry name" value="DHS-like NAD/FAD-binding domain"/>
    <property type="match status" value="1"/>
</dbReference>
<dbReference type="InterPro" id="IPR045229">
    <property type="entry name" value="TPP_enz"/>
</dbReference>
<sequence length="436" mass="45309">MIVADTVAETLVRLGVTDVFGLVGSSNFLLTNALVGRGARFVSSRHEAGAVAMADGFVRATDRLPVVSLHHGNGLTNAVTGIVEAVKSRTPMLVLVPEARASGPDLSFYLDQTALVRALGAELHAVTSPRNAARETARAYRRAALDGATVVLNLPLEVLDATAEETAPRPLPAPTPAAPSADAVEQLAALLAAARRPVLLAGRGARAAGPALRELGAATGALLATSVAARGLFAGDAFDLDVSGGFSTPETARLLADADLIVAWGASLNVWTSRGGAVFGEDATLVQIDRDREALGRQARVDLGICADVAETVRAVAERIPRDGQTRYRTAEVAARIGAGAHWKDLPYEDEGGDGRIDPRTLSLRLGELLPASASSAPTSATTRPTRCCSSTCRTPPACAHRSASCRWGSDWGPRSAPRSAVPTGRWSRAWATAAS</sequence>
<dbReference type="CDD" id="cd07035">
    <property type="entry name" value="TPP_PYR_POX_like"/>
    <property type="match status" value="1"/>
</dbReference>
<evidence type="ECO:0000259" key="2">
    <source>
        <dbReference type="Pfam" id="PF00205"/>
    </source>
</evidence>
<proteinExistence type="inferred from homology"/>
<evidence type="ECO:0000256" key="1">
    <source>
        <dbReference type="ARBA" id="ARBA00007812"/>
    </source>
</evidence>
<dbReference type="Proteomes" id="UP001321498">
    <property type="component" value="Chromosome"/>
</dbReference>
<accession>A0ABM8G8Y2</accession>
<dbReference type="InterPro" id="IPR012000">
    <property type="entry name" value="Thiamin_PyroP_enz_cen_dom"/>
</dbReference>
<evidence type="ECO:0008006" key="6">
    <source>
        <dbReference type="Google" id="ProtNLM"/>
    </source>
</evidence>
<dbReference type="Pfam" id="PF00205">
    <property type="entry name" value="TPP_enzyme_M"/>
    <property type="match status" value="1"/>
</dbReference>
<feature type="domain" description="Thiamine pyrophosphate enzyme central" evidence="2">
    <location>
        <begin position="184"/>
        <end position="315"/>
    </location>
</feature>
<dbReference type="InterPro" id="IPR012001">
    <property type="entry name" value="Thiamin_PyroP_enz_TPP-bd_dom"/>
</dbReference>
<dbReference type="Pfam" id="PF02776">
    <property type="entry name" value="TPP_enzyme_N"/>
    <property type="match status" value="1"/>
</dbReference>
<keyword evidence="5" id="KW-1185">Reference proteome</keyword>
<dbReference type="Gene3D" id="3.40.50.1220">
    <property type="entry name" value="TPP-binding domain"/>
    <property type="match status" value="1"/>
</dbReference>
<name>A0ABM8G8Y2_9MICO</name>
<evidence type="ECO:0000313" key="5">
    <source>
        <dbReference type="Proteomes" id="UP001321498"/>
    </source>
</evidence>
<feature type="domain" description="Thiamine pyrophosphate enzyme N-terminal TPP-binding" evidence="3">
    <location>
        <begin position="3"/>
        <end position="101"/>
    </location>
</feature>
<dbReference type="InterPro" id="IPR029061">
    <property type="entry name" value="THDP-binding"/>
</dbReference>
<comment type="similarity">
    <text evidence="1">Belongs to the TPP enzyme family.</text>
</comment>
<protein>
    <recommendedName>
        <fullName evidence="6">Benzoylformate decarboxylase</fullName>
    </recommendedName>
</protein>
<gene>
    <name evidence="4" type="ORF">GCM10025866_05580</name>
</gene>
<dbReference type="Gene3D" id="3.40.50.970">
    <property type="match status" value="1"/>
</dbReference>
<evidence type="ECO:0000313" key="4">
    <source>
        <dbReference type="EMBL" id="BDZ44649.1"/>
    </source>
</evidence>
<evidence type="ECO:0000259" key="3">
    <source>
        <dbReference type="Pfam" id="PF02776"/>
    </source>
</evidence>
<dbReference type="SUPFAM" id="SSF52518">
    <property type="entry name" value="Thiamin diphosphate-binding fold (THDP-binding)"/>
    <property type="match status" value="1"/>
</dbReference>
<dbReference type="PANTHER" id="PTHR18968:SF13">
    <property type="entry name" value="ACETOLACTATE SYNTHASE CATALYTIC SUBUNIT, MITOCHONDRIAL"/>
    <property type="match status" value="1"/>
</dbReference>
<organism evidence="4 5">
    <name type="scientific">Naasia aerilata</name>
    <dbReference type="NCBI Taxonomy" id="1162966"/>
    <lineage>
        <taxon>Bacteria</taxon>
        <taxon>Bacillati</taxon>
        <taxon>Actinomycetota</taxon>
        <taxon>Actinomycetes</taxon>
        <taxon>Micrococcales</taxon>
        <taxon>Microbacteriaceae</taxon>
        <taxon>Naasia</taxon>
    </lineage>
</organism>
<dbReference type="RefSeq" id="WP_286278087.1">
    <property type="nucleotide sequence ID" value="NZ_AP027731.1"/>
</dbReference>